<dbReference type="Proteomes" id="UP000094472">
    <property type="component" value="Unassembled WGS sequence"/>
</dbReference>
<evidence type="ECO:0000256" key="12">
    <source>
        <dbReference type="HAMAP-Rule" id="MF_00388"/>
    </source>
</evidence>
<keyword evidence="14" id="KW-1185">Reference proteome</keyword>
<gene>
    <name evidence="12" type="primary">lpxC</name>
    <name evidence="13" type="ORF">AUC69_11625</name>
</gene>
<reference evidence="13 14" key="1">
    <citation type="journal article" date="2016" name="Environ. Microbiol.">
        <title>New Methyloceanibacter diversity from North Sea sediments includes methanotroph containing solely the soluble methane monooxygenase.</title>
        <authorList>
            <person name="Vekeman B."/>
            <person name="Kerckhof F.M."/>
            <person name="Cremers G."/>
            <person name="de Vos P."/>
            <person name="Vandamme P."/>
            <person name="Boon N."/>
            <person name="Op den Camp H.J."/>
            <person name="Heylen K."/>
        </authorList>
    </citation>
    <scope>NUCLEOTIDE SEQUENCE [LARGE SCALE GENOMIC DNA]</scope>
    <source>
        <strain evidence="13 14">R-67175</strain>
    </source>
</reference>
<dbReference type="GO" id="GO:0046872">
    <property type="term" value="F:metal ion binding"/>
    <property type="evidence" value="ECO:0007669"/>
    <property type="project" value="UniProtKB-KW"/>
</dbReference>
<dbReference type="Gene3D" id="3.30.230.20">
    <property type="entry name" value="lpxc deacetylase, domain 1"/>
    <property type="match status" value="1"/>
</dbReference>
<evidence type="ECO:0000256" key="8">
    <source>
        <dbReference type="ARBA" id="ARBA00022801"/>
    </source>
</evidence>
<evidence type="ECO:0000256" key="7">
    <source>
        <dbReference type="ARBA" id="ARBA00022723"/>
    </source>
</evidence>
<dbReference type="GO" id="GO:0016020">
    <property type="term" value="C:membrane"/>
    <property type="evidence" value="ECO:0007669"/>
    <property type="project" value="GOC"/>
</dbReference>
<protein>
    <recommendedName>
        <fullName evidence="4 12">UDP-3-O-acyl-N-acetylglucosamine deacetylase</fullName>
        <shortName evidence="12">UDP-3-O-acyl-GlcNAc deacetylase</shortName>
        <ecNumber evidence="4 12">3.5.1.108</ecNumber>
    </recommendedName>
    <alternativeName>
        <fullName evidence="12">UDP-3-O-[R-3-hydroxymyristoyl]-N-acetylglucosamine deacetylase</fullName>
    </alternativeName>
</protein>
<dbReference type="Pfam" id="PF03331">
    <property type="entry name" value="LpxC"/>
    <property type="match status" value="1"/>
</dbReference>
<dbReference type="STRING" id="1774969.AUC69_11625"/>
<feature type="binding site" evidence="12">
    <location>
        <position position="246"/>
    </location>
    <ligand>
        <name>Zn(2+)</name>
        <dbReference type="ChEBI" id="CHEBI:29105"/>
    </ligand>
</feature>
<dbReference type="PANTHER" id="PTHR33694">
    <property type="entry name" value="UDP-3-O-ACYL-N-ACETYLGLUCOSAMINE DEACETYLASE 1, MITOCHONDRIAL-RELATED"/>
    <property type="match status" value="1"/>
</dbReference>
<evidence type="ECO:0000256" key="6">
    <source>
        <dbReference type="ARBA" id="ARBA00022556"/>
    </source>
</evidence>
<dbReference type="EC" id="3.5.1.108" evidence="4 12"/>
<dbReference type="InterPro" id="IPR020568">
    <property type="entry name" value="Ribosomal_Su5_D2-typ_SF"/>
</dbReference>
<evidence type="ECO:0000256" key="9">
    <source>
        <dbReference type="ARBA" id="ARBA00022833"/>
    </source>
</evidence>
<evidence type="ECO:0000256" key="3">
    <source>
        <dbReference type="ARBA" id="ARBA00005002"/>
    </source>
</evidence>
<dbReference type="GO" id="GO:0103117">
    <property type="term" value="F:UDP-3-O-acyl-N-acetylglucosamine deacetylase activity"/>
    <property type="evidence" value="ECO:0007669"/>
    <property type="project" value="UniProtKB-UniRule"/>
</dbReference>
<dbReference type="NCBIfam" id="TIGR00325">
    <property type="entry name" value="lpxC"/>
    <property type="match status" value="1"/>
</dbReference>
<dbReference type="AlphaFoldDB" id="A0A1E3VWU5"/>
<evidence type="ECO:0000313" key="13">
    <source>
        <dbReference type="EMBL" id="ODR97731.1"/>
    </source>
</evidence>
<comment type="pathway">
    <text evidence="3 12">Glycolipid biosynthesis; lipid IV(A) biosynthesis; lipid IV(A) from (3R)-3-hydroxytetradecanoyl-[acyl-carrier-protein] and UDP-N-acetyl-alpha-D-glucosamine: step 2/6.</text>
</comment>
<evidence type="ECO:0000313" key="14">
    <source>
        <dbReference type="Proteomes" id="UP000094472"/>
    </source>
</evidence>
<keyword evidence="8 12" id="KW-0378">Hydrolase</keyword>
<evidence type="ECO:0000256" key="11">
    <source>
        <dbReference type="ARBA" id="ARBA00024535"/>
    </source>
</evidence>
<dbReference type="GO" id="GO:0009245">
    <property type="term" value="P:lipid A biosynthetic process"/>
    <property type="evidence" value="ECO:0007669"/>
    <property type="project" value="UniProtKB-UniRule"/>
</dbReference>
<comment type="similarity">
    <text evidence="12">Belongs to the LpxC family.</text>
</comment>
<dbReference type="SUPFAM" id="SSF54211">
    <property type="entry name" value="Ribosomal protein S5 domain 2-like"/>
    <property type="match status" value="2"/>
</dbReference>
<name>A0A1E3VWU5_9HYPH</name>
<dbReference type="PANTHER" id="PTHR33694:SF1">
    <property type="entry name" value="UDP-3-O-ACYL-N-ACETYLGLUCOSAMINE DEACETYLASE 1, MITOCHONDRIAL-RELATED"/>
    <property type="match status" value="1"/>
</dbReference>
<dbReference type="Gene3D" id="3.30.1700.10">
    <property type="entry name" value="lpxc deacetylase, domain 2"/>
    <property type="match status" value="1"/>
</dbReference>
<feature type="active site" description="Proton donor" evidence="12">
    <location>
        <position position="269"/>
    </location>
</feature>
<dbReference type="HAMAP" id="MF_00388">
    <property type="entry name" value="LpxC"/>
    <property type="match status" value="1"/>
</dbReference>
<proteinExistence type="inferred from homology"/>
<comment type="cofactor">
    <cofactor evidence="1 12">
        <name>Zn(2+)</name>
        <dbReference type="ChEBI" id="CHEBI:29105"/>
    </cofactor>
</comment>
<dbReference type="UniPathway" id="UPA00359">
    <property type="reaction ID" value="UER00478"/>
</dbReference>
<dbReference type="OrthoDB" id="9802746at2"/>
<dbReference type="EMBL" id="LPWF01000025">
    <property type="protein sequence ID" value="ODR97731.1"/>
    <property type="molecule type" value="Genomic_DNA"/>
</dbReference>
<sequence>MKGFIGARQTTLASEISLTGTGVHGGAPVSISLCPADGDTGLRFHISNGEADGIEIAADQQWVTGVTLCTVLGDGNGASVATVEHLLAALRGLGVDNALIEIDSPEVPIMDGSAAPFVEAIDEVGLTELDAPRRFLKVLKPICVEDGGAVGELTPHNGFRLDVEIGFETQLIGTQKIEIDVNPGSFRRELARARTFGFMKDVERLWAAGLALGASLENTVAIGDDRIINREGLRFADEFVRHKALDAVGDLALAGAPILGAYRSRRGGHRLNALVLKALFADPDAWTMVEAPRYREVRHAELSHRLAAANFAADRS</sequence>
<comment type="caution">
    <text evidence="13">The sequence shown here is derived from an EMBL/GenBank/DDBJ whole genome shotgun (WGS) entry which is preliminary data.</text>
</comment>
<comment type="function">
    <text evidence="2 12">Catalyzes the hydrolysis of UDP-3-O-myristoyl-N-acetylglucosamine to form UDP-3-O-myristoylglucosamine and acetate, the committed step in lipid A biosynthesis.</text>
</comment>
<keyword evidence="6 12" id="KW-0441">Lipid A biosynthesis</keyword>
<evidence type="ECO:0000256" key="5">
    <source>
        <dbReference type="ARBA" id="ARBA00022516"/>
    </source>
</evidence>
<evidence type="ECO:0000256" key="4">
    <source>
        <dbReference type="ARBA" id="ARBA00012745"/>
    </source>
</evidence>
<keyword evidence="9 12" id="KW-0862">Zinc</keyword>
<dbReference type="RefSeq" id="WP_069441818.1">
    <property type="nucleotide sequence ID" value="NZ_LPWF01000025.1"/>
</dbReference>
<comment type="catalytic activity">
    <reaction evidence="11 12">
        <text>a UDP-3-O-[(3R)-3-hydroxyacyl]-N-acetyl-alpha-D-glucosamine + H2O = a UDP-3-O-[(3R)-3-hydroxyacyl]-alpha-D-glucosamine + acetate</text>
        <dbReference type="Rhea" id="RHEA:67816"/>
        <dbReference type="ChEBI" id="CHEBI:15377"/>
        <dbReference type="ChEBI" id="CHEBI:30089"/>
        <dbReference type="ChEBI" id="CHEBI:137740"/>
        <dbReference type="ChEBI" id="CHEBI:173225"/>
        <dbReference type="EC" id="3.5.1.108"/>
    </reaction>
</comment>
<keyword evidence="10 12" id="KW-0443">Lipid metabolism</keyword>
<keyword evidence="7 12" id="KW-0479">Metal-binding</keyword>
<organism evidence="13 14">
    <name type="scientific">Methyloceanibacter superfactus</name>
    <dbReference type="NCBI Taxonomy" id="1774969"/>
    <lineage>
        <taxon>Bacteria</taxon>
        <taxon>Pseudomonadati</taxon>
        <taxon>Pseudomonadota</taxon>
        <taxon>Alphaproteobacteria</taxon>
        <taxon>Hyphomicrobiales</taxon>
        <taxon>Hyphomicrobiaceae</taxon>
        <taxon>Methyloceanibacter</taxon>
    </lineage>
</organism>
<evidence type="ECO:0000256" key="2">
    <source>
        <dbReference type="ARBA" id="ARBA00002923"/>
    </source>
</evidence>
<feature type="binding site" evidence="12">
    <location>
        <position position="85"/>
    </location>
    <ligand>
        <name>Zn(2+)</name>
        <dbReference type="ChEBI" id="CHEBI:29105"/>
    </ligand>
</feature>
<dbReference type="InterPro" id="IPR011334">
    <property type="entry name" value="UDP-acyl_GlcNac_deAcase_C"/>
</dbReference>
<evidence type="ECO:0000256" key="1">
    <source>
        <dbReference type="ARBA" id="ARBA00001947"/>
    </source>
</evidence>
<feature type="binding site" evidence="12">
    <location>
        <position position="242"/>
    </location>
    <ligand>
        <name>Zn(2+)</name>
        <dbReference type="ChEBI" id="CHEBI:29105"/>
    </ligand>
</feature>
<keyword evidence="5 12" id="KW-0444">Lipid biosynthesis</keyword>
<evidence type="ECO:0000256" key="10">
    <source>
        <dbReference type="ARBA" id="ARBA00023098"/>
    </source>
</evidence>
<accession>A0A1E3VWU5</accession>
<dbReference type="InterPro" id="IPR004463">
    <property type="entry name" value="UDP-acyl_GlcNac_deAcase"/>
</dbReference>
<dbReference type="InterPro" id="IPR015870">
    <property type="entry name" value="UDP-acyl_N-AcGlcN_deAcase_N"/>
</dbReference>